<evidence type="ECO:0000313" key="3">
    <source>
        <dbReference type="Proteomes" id="UP000639772"/>
    </source>
</evidence>
<evidence type="ECO:0000313" key="2">
    <source>
        <dbReference type="EMBL" id="KAG0465304.1"/>
    </source>
</evidence>
<gene>
    <name evidence="2" type="ORF">HPP92_019468</name>
</gene>
<sequence length="83" mass="9265">MGFTHPFPSVSLKARRAHVSSRICALLELYSIIATGFPNRFRHSTAPSVRRRRKSQSAWPRIDQEGPAATATAIAAGAWWMRT</sequence>
<organism evidence="2 3">
    <name type="scientific">Vanilla planifolia</name>
    <name type="common">Vanilla</name>
    <dbReference type="NCBI Taxonomy" id="51239"/>
    <lineage>
        <taxon>Eukaryota</taxon>
        <taxon>Viridiplantae</taxon>
        <taxon>Streptophyta</taxon>
        <taxon>Embryophyta</taxon>
        <taxon>Tracheophyta</taxon>
        <taxon>Spermatophyta</taxon>
        <taxon>Magnoliopsida</taxon>
        <taxon>Liliopsida</taxon>
        <taxon>Asparagales</taxon>
        <taxon>Orchidaceae</taxon>
        <taxon>Vanilloideae</taxon>
        <taxon>Vanilleae</taxon>
        <taxon>Vanilla</taxon>
    </lineage>
</organism>
<dbReference type="Proteomes" id="UP000639772">
    <property type="component" value="Chromosome 10"/>
</dbReference>
<protein>
    <submittedName>
        <fullName evidence="2">Uncharacterized protein</fullName>
    </submittedName>
</protein>
<reference evidence="2 3" key="1">
    <citation type="journal article" date="2020" name="Nat. Food">
        <title>A phased Vanilla planifolia genome enables genetic improvement of flavour and production.</title>
        <authorList>
            <person name="Hasing T."/>
            <person name="Tang H."/>
            <person name="Brym M."/>
            <person name="Khazi F."/>
            <person name="Huang T."/>
            <person name="Chambers A.H."/>
        </authorList>
    </citation>
    <scope>NUCLEOTIDE SEQUENCE [LARGE SCALE GENOMIC DNA]</scope>
    <source>
        <tissue evidence="2">Leaf</tissue>
    </source>
</reference>
<feature type="region of interest" description="Disordered" evidence="1">
    <location>
        <begin position="45"/>
        <end position="68"/>
    </location>
</feature>
<name>A0A835Q443_VANPL</name>
<accession>A0A835Q443</accession>
<dbReference type="AlphaFoldDB" id="A0A835Q443"/>
<evidence type="ECO:0000256" key="1">
    <source>
        <dbReference type="SAM" id="MobiDB-lite"/>
    </source>
</evidence>
<dbReference type="EMBL" id="JADCNM010000010">
    <property type="protein sequence ID" value="KAG0465304.1"/>
    <property type="molecule type" value="Genomic_DNA"/>
</dbReference>
<comment type="caution">
    <text evidence="2">The sequence shown here is derived from an EMBL/GenBank/DDBJ whole genome shotgun (WGS) entry which is preliminary data.</text>
</comment>
<proteinExistence type="predicted"/>